<dbReference type="AlphaFoldDB" id="A0A2T1HN87"/>
<keyword evidence="2" id="KW-0812">Transmembrane</keyword>
<evidence type="ECO:0000313" key="3">
    <source>
        <dbReference type="EMBL" id="PSC03124.1"/>
    </source>
</evidence>
<accession>A0A2T1HN87</accession>
<gene>
    <name evidence="3" type="ORF">SLNSH_20550</name>
</gene>
<protein>
    <submittedName>
        <fullName evidence="3">Uncharacterized protein</fullName>
    </submittedName>
</protein>
<organism evidence="3 4">
    <name type="scientific">Alsobacter soli</name>
    <dbReference type="NCBI Taxonomy" id="2109933"/>
    <lineage>
        <taxon>Bacteria</taxon>
        <taxon>Pseudomonadati</taxon>
        <taxon>Pseudomonadota</taxon>
        <taxon>Alphaproteobacteria</taxon>
        <taxon>Hyphomicrobiales</taxon>
        <taxon>Alsobacteraceae</taxon>
        <taxon>Alsobacter</taxon>
    </lineage>
</organism>
<dbReference type="RefSeq" id="WP_106339477.1">
    <property type="nucleotide sequence ID" value="NZ_PVZS01000031.1"/>
</dbReference>
<dbReference type="Proteomes" id="UP000239772">
    <property type="component" value="Unassembled WGS sequence"/>
</dbReference>
<proteinExistence type="predicted"/>
<dbReference type="EMBL" id="PVZS01000031">
    <property type="protein sequence ID" value="PSC03124.1"/>
    <property type="molecule type" value="Genomic_DNA"/>
</dbReference>
<comment type="caution">
    <text evidence="3">The sequence shown here is derived from an EMBL/GenBank/DDBJ whole genome shotgun (WGS) entry which is preliminary data.</text>
</comment>
<sequence>MGAGLAIWGIFGGAVGGLVGYLAFGVGGALWCMVLGANAFAILFAAMVVAWRRLHRPANLDRQADVMADALRSQLPAVPPVPSPAPEKPRRKVGR</sequence>
<keyword evidence="2" id="KW-1133">Transmembrane helix</keyword>
<evidence type="ECO:0000256" key="1">
    <source>
        <dbReference type="SAM" id="MobiDB-lite"/>
    </source>
</evidence>
<feature type="compositionally biased region" description="Pro residues" evidence="1">
    <location>
        <begin position="77"/>
        <end position="86"/>
    </location>
</feature>
<keyword evidence="4" id="KW-1185">Reference proteome</keyword>
<feature type="transmembrane region" description="Helical" evidence="2">
    <location>
        <begin position="5"/>
        <end position="24"/>
    </location>
</feature>
<name>A0A2T1HN87_9HYPH</name>
<feature type="transmembrane region" description="Helical" evidence="2">
    <location>
        <begin position="30"/>
        <end position="51"/>
    </location>
</feature>
<evidence type="ECO:0000256" key="2">
    <source>
        <dbReference type="SAM" id="Phobius"/>
    </source>
</evidence>
<keyword evidence="2" id="KW-0472">Membrane</keyword>
<feature type="region of interest" description="Disordered" evidence="1">
    <location>
        <begin position="75"/>
        <end position="95"/>
    </location>
</feature>
<evidence type="ECO:0000313" key="4">
    <source>
        <dbReference type="Proteomes" id="UP000239772"/>
    </source>
</evidence>
<reference evidence="4" key="1">
    <citation type="submission" date="2018-03" db="EMBL/GenBank/DDBJ databases">
        <authorList>
            <person name="Sun L."/>
            <person name="Liu H."/>
            <person name="Chen W."/>
            <person name="Huang K."/>
            <person name="Liu W."/>
            <person name="Gao X."/>
        </authorList>
    </citation>
    <scope>NUCLEOTIDE SEQUENCE [LARGE SCALE GENOMIC DNA]</scope>
    <source>
        <strain evidence="4">SH9</strain>
    </source>
</reference>